<keyword evidence="1" id="KW-0175">Coiled coil</keyword>
<feature type="compositionally biased region" description="Polar residues" evidence="2">
    <location>
        <begin position="175"/>
        <end position="203"/>
    </location>
</feature>
<sequence length="216" mass="24847">MIQQTQFAGSPTEDPHYHLQCFLALCDTFKMNGVSDQGIRLRVFPFSLRDRARKWLLSQPAGTFTTWENLSQAFLARYFPPAKTAKLRLKLNTFRQKEGESLFDHNYEWSNERGNARKTVGVLEVDALSMINAQFDQLTRKLEKMQANAVGTNSQPEDSYGGGYMSSEYSNFNEPSSEQMNYVNNGGNFNQRQPNNPYSNTYNPGWRNHPNFSWSN</sequence>
<reference evidence="4" key="1">
    <citation type="journal article" date="2023" name="Plant Biotechnol. J.">
        <title>Chromosome-level wild Hevea brasiliensis genome provides new tools for genomic-assisted breeding and valuable loci to elevate rubber yield.</title>
        <authorList>
            <person name="Cheng H."/>
            <person name="Song X."/>
            <person name="Hu Y."/>
            <person name="Wu T."/>
            <person name="Yang Q."/>
            <person name="An Z."/>
            <person name="Feng S."/>
            <person name="Deng Z."/>
            <person name="Wu W."/>
            <person name="Zeng X."/>
            <person name="Tu M."/>
            <person name="Wang X."/>
            <person name="Huang H."/>
        </authorList>
    </citation>
    <scope>NUCLEOTIDE SEQUENCE</scope>
    <source>
        <strain evidence="4">MT/VB/25A 57/8</strain>
    </source>
</reference>
<gene>
    <name evidence="4" type="ORF">P3X46_025198</name>
</gene>
<dbReference type="PANTHER" id="PTHR33223">
    <property type="entry name" value="CCHC-TYPE DOMAIN-CONTAINING PROTEIN"/>
    <property type="match status" value="1"/>
</dbReference>
<accession>A0ABQ9L854</accession>
<keyword evidence="5" id="KW-1185">Reference proteome</keyword>
<feature type="coiled-coil region" evidence="1">
    <location>
        <begin position="128"/>
        <end position="155"/>
    </location>
</feature>
<dbReference type="EMBL" id="JARPOI010000014">
    <property type="protein sequence ID" value="KAJ9159719.1"/>
    <property type="molecule type" value="Genomic_DNA"/>
</dbReference>
<proteinExistence type="predicted"/>
<evidence type="ECO:0000256" key="1">
    <source>
        <dbReference type="SAM" id="Coils"/>
    </source>
</evidence>
<evidence type="ECO:0000313" key="4">
    <source>
        <dbReference type="EMBL" id="KAJ9159719.1"/>
    </source>
</evidence>
<comment type="caution">
    <text evidence="4">The sequence shown here is derived from an EMBL/GenBank/DDBJ whole genome shotgun (WGS) entry which is preliminary data.</text>
</comment>
<evidence type="ECO:0000313" key="5">
    <source>
        <dbReference type="Proteomes" id="UP001174677"/>
    </source>
</evidence>
<evidence type="ECO:0000259" key="3">
    <source>
        <dbReference type="Pfam" id="PF03732"/>
    </source>
</evidence>
<dbReference type="InterPro" id="IPR005162">
    <property type="entry name" value="Retrotrans_gag_dom"/>
</dbReference>
<feature type="region of interest" description="Disordered" evidence="2">
    <location>
        <begin position="175"/>
        <end position="216"/>
    </location>
</feature>
<dbReference type="Pfam" id="PF03732">
    <property type="entry name" value="Retrotrans_gag"/>
    <property type="match status" value="1"/>
</dbReference>
<evidence type="ECO:0000256" key="2">
    <source>
        <dbReference type="SAM" id="MobiDB-lite"/>
    </source>
</evidence>
<organism evidence="4 5">
    <name type="scientific">Hevea brasiliensis</name>
    <name type="common">Para rubber tree</name>
    <name type="synonym">Siphonia brasiliensis</name>
    <dbReference type="NCBI Taxonomy" id="3981"/>
    <lineage>
        <taxon>Eukaryota</taxon>
        <taxon>Viridiplantae</taxon>
        <taxon>Streptophyta</taxon>
        <taxon>Embryophyta</taxon>
        <taxon>Tracheophyta</taxon>
        <taxon>Spermatophyta</taxon>
        <taxon>Magnoliopsida</taxon>
        <taxon>eudicotyledons</taxon>
        <taxon>Gunneridae</taxon>
        <taxon>Pentapetalae</taxon>
        <taxon>rosids</taxon>
        <taxon>fabids</taxon>
        <taxon>Malpighiales</taxon>
        <taxon>Euphorbiaceae</taxon>
        <taxon>Crotonoideae</taxon>
        <taxon>Micrandreae</taxon>
        <taxon>Hevea</taxon>
    </lineage>
</organism>
<dbReference type="Proteomes" id="UP001174677">
    <property type="component" value="Chromosome 14"/>
</dbReference>
<name>A0ABQ9L854_HEVBR</name>
<dbReference type="PANTHER" id="PTHR33223:SF11">
    <property type="entry name" value="ELEMENT PROTEIN, PUTATIVE-RELATED"/>
    <property type="match status" value="1"/>
</dbReference>
<protein>
    <recommendedName>
        <fullName evidence="3">Retrotransposon gag domain-containing protein</fullName>
    </recommendedName>
</protein>
<feature type="domain" description="Retrotransposon gag" evidence="3">
    <location>
        <begin position="43"/>
        <end position="103"/>
    </location>
</feature>